<dbReference type="InterPro" id="IPR036938">
    <property type="entry name" value="PAP2/HPO_sf"/>
</dbReference>
<dbReference type="Proteomes" id="UP000004322">
    <property type="component" value="Unassembled WGS sequence"/>
</dbReference>
<gene>
    <name evidence="3" type="ORF">STRCR_1337</name>
</gene>
<accession>G5JN05</accession>
<evidence type="ECO:0000313" key="3">
    <source>
        <dbReference type="EMBL" id="EHI73745.1"/>
    </source>
</evidence>
<dbReference type="Pfam" id="PF01569">
    <property type="entry name" value="PAP2"/>
    <property type="match status" value="1"/>
</dbReference>
<feature type="transmembrane region" description="Helical" evidence="1">
    <location>
        <begin position="21"/>
        <end position="45"/>
    </location>
</feature>
<dbReference type="AlphaFoldDB" id="G5JN05"/>
<evidence type="ECO:0000313" key="4">
    <source>
        <dbReference type="Proteomes" id="UP000004322"/>
    </source>
</evidence>
<proteinExistence type="predicted"/>
<feature type="transmembrane region" description="Helical" evidence="1">
    <location>
        <begin position="124"/>
        <end position="144"/>
    </location>
</feature>
<keyword evidence="4" id="KW-1185">Reference proteome</keyword>
<name>G5JN05_STRCG</name>
<dbReference type="STRING" id="873449.STRCR_1337"/>
<comment type="caution">
    <text evidence="3">The sequence shown here is derived from an EMBL/GenBank/DDBJ whole genome shotgun (WGS) entry which is preliminary data.</text>
</comment>
<dbReference type="eggNOG" id="COG0671">
    <property type="taxonomic scope" value="Bacteria"/>
</dbReference>
<keyword evidence="1" id="KW-0472">Membrane</keyword>
<dbReference type="CDD" id="cd01610">
    <property type="entry name" value="PAP2_like"/>
    <property type="match status" value="1"/>
</dbReference>
<dbReference type="EMBL" id="AEUV02000002">
    <property type="protein sequence ID" value="EHI73745.1"/>
    <property type="molecule type" value="Genomic_DNA"/>
</dbReference>
<keyword evidence="1" id="KW-1133">Transmembrane helix</keyword>
<keyword evidence="1" id="KW-0812">Transmembrane</keyword>
<dbReference type="SMART" id="SM00014">
    <property type="entry name" value="acidPPc"/>
    <property type="match status" value="1"/>
</dbReference>
<organism evidence="3 4">
    <name type="scientific">Streptococcus criceti HS-6</name>
    <dbReference type="NCBI Taxonomy" id="873449"/>
    <lineage>
        <taxon>Bacteria</taxon>
        <taxon>Bacillati</taxon>
        <taxon>Bacillota</taxon>
        <taxon>Bacilli</taxon>
        <taxon>Lactobacillales</taxon>
        <taxon>Streptococcaceae</taxon>
        <taxon>Streptococcus</taxon>
    </lineage>
</organism>
<sequence>MIKDYAKFYNRLTAPLRGRPWAIKALRASNWILTKFMAVLYPFLLLDLLWQRQFYDLGLTILIPGLAFTGLSYFRMSLNLPRPYETWAISPLIHKASKGNSLPSRHVFSAAMVSLCLYQISSRVSVLCLVLSAILALCRVLGGVHYPRDVILGYLVGVLAGLLLLIFL</sequence>
<dbReference type="SUPFAM" id="SSF48317">
    <property type="entry name" value="Acid phosphatase/Vanadium-dependent haloperoxidase"/>
    <property type="match status" value="1"/>
</dbReference>
<dbReference type="InterPro" id="IPR000326">
    <property type="entry name" value="PAP2/HPO"/>
</dbReference>
<feature type="domain" description="Phosphatidic acid phosphatase type 2/haloperoxidase" evidence="2">
    <location>
        <begin position="57"/>
        <end position="165"/>
    </location>
</feature>
<reference evidence="3" key="1">
    <citation type="submission" date="2011-07" db="EMBL/GenBank/DDBJ databases">
        <authorList>
            <person name="Stanhope M.J."/>
            <person name="Durkin A.S."/>
            <person name="Hostetler J."/>
            <person name="Kim M."/>
            <person name="Radune D."/>
            <person name="Singh I."/>
            <person name="Town C.D."/>
        </authorList>
    </citation>
    <scope>NUCLEOTIDE SEQUENCE [LARGE SCALE GENOMIC DNA]</scope>
    <source>
        <strain evidence="3">HS-6</strain>
    </source>
</reference>
<dbReference type="Gene3D" id="1.20.144.10">
    <property type="entry name" value="Phosphatidic acid phosphatase type 2/haloperoxidase"/>
    <property type="match status" value="1"/>
</dbReference>
<protein>
    <submittedName>
        <fullName evidence="3">PAP2 family protein</fullName>
    </submittedName>
</protein>
<feature type="transmembrane region" description="Helical" evidence="1">
    <location>
        <begin position="150"/>
        <end position="167"/>
    </location>
</feature>
<feature type="transmembrane region" description="Helical" evidence="1">
    <location>
        <begin position="57"/>
        <end position="74"/>
    </location>
</feature>
<evidence type="ECO:0000259" key="2">
    <source>
        <dbReference type="SMART" id="SM00014"/>
    </source>
</evidence>
<evidence type="ECO:0000256" key="1">
    <source>
        <dbReference type="SAM" id="Phobius"/>
    </source>
</evidence>